<dbReference type="InterPro" id="IPR013324">
    <property type="entry name" value="RNA_pol_sigma_r3/r4-like"/>
</dbReference>
<dbReference type="Proteomes" id="UP000681343">
    <property type="component" value="Plasmid pMM35_02"/>
</dbReference>
<dbReference type="InterPro" id="IPR013325">
    <property type="entry name" value="RNA_pol_sigma_r2"/>
</dbReference>
<gene>
    <name evidence="7" type="ORF">MM35RIKEN_23730</name>
</gene>
<dbReference type="Gene3D" id="1.10.1740.10">
    <property type="match status" value="1"/>
</dbReference>
<accession>A0A810Q420</accession>
<evidence type="ECO:0000256" key="4">
    <source>
        <dbReference type="ARBA" id="ARBA00023163"/>
    </source>
</evidence>
<dbReference type="RefSeq" id="WP_177305684.1">
    <property type="nucleotide sequence ID" value="NZ_AP023417.1"/>
</dbReference>
<dbReference type="PANTHER" id="PTHR43133:SF60">
    <property type="entry name" value="RNA POLYMERASE SIGMA FACTOR SIGV"/>
    <property type="match status" value="1"/>
</dbReference>
<keyword evidence="7" id="KW-0614">Plasmid</keyword>
<keyword evidence="8" id="KW-1185">Reference proteome</keyword>
<dbReference type="InterPro" id="IPR039425">
    <property type="entry name" value="RNA_pol_sigma-70-like"/>
</dbReference>
<geneLocation type="plasmid" evidence="7 8">
    <name>pMM35_02</name>
</geneLocation>
<dbReference type="InterPro" id="IPR013249">
    <property type="entry name" value="RNA_pol_sigma70_r4_t2"/>
</dbReference>
<dbReference type="EMBL" id="AP023417">
    <property type="protein sequence ID" value="BCK80181.1"/>
    <property type="molecule type" value="Genomic_DNA"/>
</dbReference>
<evidence type="ECO:0000259" key="6">
    <source>
        <dbReference type="Pfam" id="PF08281"/>
    </source>
</evidence>
<feature type="domain" description="RNA polymerase sigma factor 70 region 4 type 2" evidence="6">
    <location>
        <begin position="112"/>
        <end position="162"/>
    </location>
</feature>
<evidence type="ECO:0000313" key="8">
    <source>
        <dbReference type="Proteomes" id="UP000681343"/>
    </source>
</evidence>
<name>A0A810Q420_9FIRM</name>
<dbReference type="Gene3D" id="1.10.10.10">
    <property type="entry name" value="Winged helix-like DNA-binding domain superfamily/Winged helix DNA-binding domain"/>
    <property type="match status" value="1"/>
</dbReference>
<dbReference type="Pfam" id="PF08281">
    <property type="entry name" value="Sigma70_r4_2"/>
    <property type="match status" value="1"/>
</dbReference>
<dbReference type="CDD" id="cd06171">
    <property type="entry name" value="Sigma70_r4"/>
    <property type="match status" value="1"/>
</dbReference>
<keyword evidence="2" id="KW-0805">Transcription regulation</keyword>
<dbReference type="InterPro" id="IPR007627">
    <property type="entry name" value="RNA_pol_sigma70_r2"/>
</dbReference>
<dbReference type="GO" id="GO:0006352">
    <property type="term" value="P:DNA-templated transcription initiation"/>
    <property type="evidence" value="ECO:0007669"/>
    <property type="project" value="InterPro"/>
</dbReference>
<keyword evidence="3" id="KW-0731">Sigma factor</keyword>
<reference evidence="7" key="1">
    <citation type="submission" date="2020-09" db="EMBL/GenBank/DDBJ databases">
        <title>New species isolated from human feces.</title>
        <authorList>
            <person name="Kitahara M."/>
            <person name="Shigeno Y."/>
            <person name="Shime M."/>
            <person name="Matsumoto Y."/>
            <person name="Nakamura S."/>
            <person name="Motooka D."/>
            <person name="Fukuoka S."/>
            <person name="Nishikawa H."/>
            <person name="Benno Y."/>
        </authorList>
    </citation>
    <scope>NUCLEOTIDE SEQUENCE</scope>
    <source>
        <strain evidence="7">MM35</strain>
        <plasmid evidence="7">pMM35_02</plasmid>
    </source>
</reference>
<keyword evidence="4" id="KW-0804">Transcription</keyword>
<dbReference type="AlphaFoldDB" id="A0A810Q420"/>
<protein>
    <submittedName>
        <fullName evidence="7">DNA-directed RNA polymerase sigma-70 factor</fullName>
    </submittedName>
</protein>
<evidence type="ECO:0000256" key="1">
    <source>
        <dbReference type="ARBA" id="ARBA00010641"/>
    </source>
</evidence>
<organism evidence="7 8">
    <name type="scientific">Vescimonas fastidiosa</name>
    <dbReference type="NCBI Taxonomy" id="2714353"/>
    <lineage>
        <taxon>Bacteria</taxon>
        <taxon>Bacillati</taxon>
        <taxon>Bacillota</taxon>
        <taxon>Clostridia</taxon>
        <taxon>Eubacteriales</taxon>
        <taxon>Oscillospiraceae</taxon>
        <taxon>Vescimonas</taxon>
    </lineage>
</organism>
<evidence type="ECO:0000313" key="7">
    <source>
        <dbReference type="EMBL" id="BCK80181.1"/>
    </source>
</evidence>
<comment type="similarity">
    <text evidence="1">Belongs to the sigma-70 factor family. ECF subfamily.</text>
</comment>
<evidence type="ECO:0000256" key="2">
    <source>
        <dbReference type="ARBA" id="ARBA00023015"/>
    </source>
</evidence>
<dbReference type="GO" id="GO:0016987">
    <property type="term" value="F:sigma factor activity"/>
    <property type="evidence" value="ECO:0007669"/>
    <property type="project" value="UniProtKB-KW"/>
</dbReference>
<dbReference type="InterPro" id="IPR036388">
    <property type="entry name" value="WH-like_DNA-bd_sf"/>
</dbReference>
<dbReference type="SUPFAM" id="SSF88946">
    <property type="entry name" value="Sigma2 domain of RNA polymerase sigma factors"/>
    <property type="match status" value="1"/>
</dbReference>
<sequence>MIIYLQMIESDEDKSKFEQLYIMYKGLMFHVAMKILKNEFDAEDAVHQAFLSLIENLKKISDVKCPKTRAYIVIITERKAIDIIRSRSKLVDMEFWESTYGIEIPLPGDHGLADAMARLPAAYRDILLLRYYNGYSVREISSMLHIKKDTAQKQLWRAKAALQKHLKGDA</sequence>
<proteinExistence type="inferred from homology"/>
<dbReference type="PANTHER" id="PTHR43133">
    <property type="entry name" value="RNA POLYMERASE ECF-TYPE SIGMA FACTO"/>
    <property type="match status" value="1"/>
</dbReference>
<dbReference type="SUPFAM" id="SSF88659">
    <property type="entry name" value="Sigma3 and sigma4 domains of RNA polymerase sigma factors"/>
    <property type="match status" value="1"/>
</dbReference>
<dbReference type="GO" id="GO:0000428">
    <property type="term" value="C:DNA-directed RNA polymerase complex"/>
    <property type="evidence" value="ECO:0007669"/>
    <property type="project" value="UniProtKB-KW"/>
</dbReference>
<dbReference type="KEGG" id="vfa:MM35RIKEN_23730"/>
<dbReference type="Pfam" id="PF04542">
    <property type="entry name" value="Sigma70_r2"/>
    <property type="match status" value="1"/>
</dbReference>
<evidence type="ECO:0000256" key="3">
    <source>
        <dbReference type="ARBA" id="ARBA00023082"/>
    </source>
</evidence>
<keyword evidence="7" id="KW-0240">DNA-directed RNA polymerase</keyword>
<feature type="domain" description="RNA polymerase sigma-70 region 2" evidence="5">
    <location>
        <begin position="20"/>
        <end position="88"/>
    </location>
</feature>
<dbReference type="GO" id="GO:0003677">
    <property type="term" value="F:DNA binding"/>
    <property type="evidence" value="ECO:0007669"/>
    <property type="project" value="InterPro"/>
</dbReference>
<evidence type="ECO:0000259" key="5">
    <source>
        <dbReference type="Pfam" id="PF04542"/>
    </source>
</evidence>